<accession>A0ABW2DJ06</accession>
<evidence type="ECO:0000256" key="5">
    <source>
        <dbReference type="SAM" id="SignalP"/>
    </source>
</evidence>
<keyword evidence="2 4" id="KW-0479">Metal-binding</keyword>
<dbReference type="Proteomes" id="UP001596405">
    <property type="component" value="Unassembled WGS sequence"/>
</dbReference>
<evidence type="ECO:0000256" key="1">
    <source>
        <dbReference type="ARBA" id="ARBA00022617"/>
    </source>
</evidence>
<proteinExistence type="predicted"/>
<dbReference type="RefSeq" id="WP_074988440.1">
    <property type="nucleotide sequence ID" value="NZ_JBHSYQ010000003.1"/>
</dbReference>
<reference evidence="8" key="1">
    <citation type="journal article" date="2019" name="Int. J. Syst. Evol. Microbiol.">
        <title>The Global Catalogue of Microorganisms (GCM) 10K type strain sequencing project: providing services to taxonomists for standard genome sequencing and annotation.</title>
        <authorList>
            <consortium name="The Broad Institute Genomics Platform"/>
            <consortium name="The Broad Institute Genome Sequencing Center for Infectious Disease"/>
            <person name="Wu L."/>
            <person name="Ma J."/>
        </authorList>
    </citation>
    <scope>NUCLEOTIDE SEQUENCE [LARGE SCALE GENOMIC DNA]</scope>
    <source>
        <strain evidence="8">CGMCC 4.7393</strain>
    </source>
</reference>
<feature type="signal peptide" evidence="5">
    <location>
        <begin position="1"/>
        <end position="20"/>
    </location>
</feature>
<feature type="domain" description="Cytochrome c" evidence="6">
    <location>
        <begin position="42"/>
        <end position="116"/>
    </location>
</feature>
<feature type="chain" id="PRO_5045457492" evidence="5">
    <location>
        <begin position="21"/>
        <end position="482"/>
    </location>
</feature>
<dbReference type="EMBL" id="JBHSYQ010000003">
    <property type="protein sequence ID" value="MFC6997882.1"/>
    <property type="molecule type" value="Genomic_DNA"/>
</dbReference>
<evidence type="ECO:0000259" key="6">
    <source>
        <dbReference type="PROSITE" id="PS51007"/>
    </source>
</evidence>
<sequence>MVKFKQITAALLFSAMGLYSCINSNGSKTAPVVADEEVLSEEEAAIAKNNYINYCGGCHGRELQTFINRNWQHGSSRENLFEGIKHGYPNQGMPAFASTLSDKEIIQLVTYIRQGIKNQENNGAGQEQNSGKVYQSDELSFRLDTVVTGLNIVWGMAFLPNGDMLLTEKSGKLYRFTQNKQLQQIEGAPEVLDQGQGGMLDVELHPAFAQNNVIYLSYSAVKRDGGTTLSTTAVMRARLEGNALKDQKVIFEGQPWERTRHHYGSRLEFGPDGFLYVTMGDRGGTKTNPQNLGVSAGKVHRIKEDGSIPADNPFVNQRDALPSIFTYGNRNPQGMALNPDTKEIWINEHGPKGGDEINIIQKGHNYGWAIVTHGIDYNGSIISDLKQKEGVTDPVKIWTPSIAPSGTAFVTGNRYKGWQGDALVGSLSFRFLSRVKVDGNKVTGEERLLQDIGRVRDVKMSPDGYIYISVEKVGVLRLVPVN</sequence>
<dbReference type="InterPro" id="IPR012938">
    <property type="entry name" value="Glc/Sorbosone_DH"/>
</dbReference>
<dbReference type="PANTHER" id="PTHR19328">
    <property type="entry name" value="HEDGEHOG-INTERACTING PROTEIN"/>
    <property type="match status" value="1"/>
</dbReference>
<evidence type="ECO:0000256" key="3">
    <source>
        <dbReference type="ARBA" id="ARBA00023004"/>
    </source>
</evidence>
<dbReference type="Gene3D" id="1.10.760.10">
    <property type="entry name" value="Cytochrome c-like domain"/>
    <property type="match status" value="1"/>
</dbReference>
<name>A0ABW2DJ06_9BACT</name>
<evidence type="ECO:0000313" key="8">
    <source>
        <dbReference type="Proteomes" id="UP001596405"/>
    </source>
</evidence>
<comment type="caution">
    <text evidence="7">The sequence shown here is derived from an EMBL/GenBank/DDBJ whole genome shotgun (WGS) entry which is preliminary data.</text>
</comment>
<protein>
    <submittedName>
        <fullName evidence="7">PQQ-dependent sugar dehydrogenase</fullName>
    </submittedName>
</protein>
<dbReference type="PANTHER" id="PTHR19328:SF75">
    <property type="entry name" value="ALDOSE SUGAR DEHYDROGENASE YLII"/>
    <property type="match status" value="1"/>
</dbReference>
<dbReference type="PROSITE" id="PS51007">
    <property type="entry name" value="CYTC"/>
    <property type="match status" value="1"/>
</dbReference>
<gene>
    <name evidence="7" type="ORF">ACFQHR_09600</name>
</gene>
<evidence type="ECO:0000256" key="4">
    <source>
        <dbReference type="PROSITE-ProRule" id="PRU00433"/>
    </source>
</evidence>
<organism evidence="7 8">
    <name type="scientific">Rufibacter roseus</name>
    <dbReference type="NCBI Taxonomy" id="1567108"/>
    <lineage>
        <taxon>Bacteria</taxon>
        <taxon>Pseudomonadati</taxon>
        <taxon>Bacteroidota</taxon>
        <taxon>Cytophagia</taxon>
        <taxon>Cytophagales</taxon>
        <taxon>Hymenobacteraceae</taxon>
        <taxon>Rufibacter</taxon>
    </lineage>
</organism>
<evidence type="ECO:0000313" key="7">
    <source>
        <dbReference type="EMBL" id="MFC6997882.1"/>
    </source>
</evidence>
<dbReference type="PROSITE" id="PS51257">
    <property type="entry name" value="PROKAR_LIPOPROTEIN"/>
    <property type="match status" value="1"/>
</dbReference>
<dbReference type="InterPro" id="IPR009056">
    <property type="entry name" value="Cyt_c-like_dom"/>
</dbReference>
<dbReference type="InterPro" id="IPR011042">
    <property type="entry name" value="6-blade_b-propeller_TolB-like"/>
</dbReference>
<dbReference type="Pfam" id="PF13442">
    <property type="entry name" value="Cytochrome_CBB3"/>
    <property type="match status" value="1"/>
</dbReference>
<keyword evidence="1 4" id="KW-0349">Heme</keyword>
<keyword evidence="5" id="KW-0732">Signal</keyword>
<dbReference type="InterPro" id="IPR011041">
    <property type="entry name" value="Quinoprot_gluc/sorb_DH_b-prop"/>
</dbReference>
<dbReference type="Pfam" id="PF07995">
    <property type="entry name" value="GSDH"/>
    <property type="match status" value="1"/>
</dbReference>
<dbReference type="InterPro" id="IPR036909">
    <property type="entry name" value="Cyt_c-like_dom_sf"/>
</dbReference>
<evidence type="ECO:0000256" key="2">
    <source>
        <dbReference type="ARBA" id="ARBA00022723"/>
    </source>
</evidence>
<dbReference type="SUPFAM" id="SSF46626">
    <property type="entry name" value="Cytochrome c"/>
    <property type="match status" value="1"/>
</dbReference>
<dbReference type="Gene3D" id="2.120.10.30">
    <property type="entry name" value="TolB, C-terminal domain"/>
    <property type="match status" value="1"/>
</dbReference>
<keyword evidence="8" id="KW-1185">Reference proteome</keyword>
<dbReference type="SUPFAM" id="SSF50952">
    <property type="entry name" value="Soluble quinoprotein glucose dehydrogenase"/>
    <property type="match status" value="1"/>
</dbReference>
<keyword evidence="3 4" id="KW-0408">Iron</keyword>